<sequence length="678" mass="73923">MSVIRWSVALAAAVSSFAVFGATIVVRDDANAVVADAEVWVDSVLRGKTSSNGEFQTALAPGNHIVVRKLIATSPSFKGNHDGNWAFRIWHTNIVQHNDGTWTDAVVSHPSATYEIPIRRSNAIIAFNFVASLEYNATPRNITQISNGFINASQHLFDVTDGQMIIENVVIYEDFRHFGSADARFRVVEWPHASGGGKDSVQGPGYGMNLPGARHLWNWDHPASARVIGHEFGHYVIGAFDEYSNDGGSAMCTVDRNGVPESHRASMMDHERDSTEICHEGNHNPATDQGRVLRQSVWETLAAYWDDDTLDLKTPRIRGGTNPGPTTVPRMFATKVRIEESPDFACPVFPMVVEANGVRVPDVNVTMTHNGREIAQGVTDKVGAVRLYGAAPGDIVEFGKTLQGGPMYYSGLHGQTVVTADCAGQVVPLKKTVSIVYVERPRFRIPHHMIEISIPIFDNPANLPPIEVLAGHPGLQRRPVTLKFDSVQGHYFGRIPFDAARGPELDIVVRTTTPDGLRINRVNTVRGALFHPNGPGTGPGAVNPMIGGVYGSWSLFSPDAPIDLRVRKDSMAEGTSVTVTRTVSPGGLPSDWVYVSQPTVVEGDHPLRSGATLRLKYDTTAVCAEDPCVARPDTFRVVRFDGKTWIDLPVADIDSLHQSVSADIREWGIYAVISPVQP</sequence>
<evidence type="ECO:0000313" key="2">
    <source>
        <dbReference type="EMBL" id="UXI66166.1"/>
    </source>
</evidence>
<protein>
    <submittedName>
        <fullName evidence="2">Uncharacterized protein</fullName>
    </submittedName>
</protein>
<proteinExistence type="predicted"/>
<keyword evidence="3" id="KW-1185">Reference proteome</keyword>
<dbReference type="EMBL" id="CP104694">
    <property type="protein sequence ID" value="UXI66166.1"/>
    <property type="molecule type" value="Genomic_DNA"/>
</dbReference>
<dbReference type="Proteomes" id="UP001064632">
    <property type="component" value="Chromosome"/>
</dbReference>
<evidence type="ECO:0000256" key="1">
    <source>
        <dbReference type="SAM" id="SignalP"/>
    </source>
</evidence>
<dbReference type="RefSeq" id="WP_261693150.1">
    <property type="nucleotide sequence ID" value="NZ_CP104694.1"/>
</dbReference>
<accession>A0ABY6B9F7</accession>
<feature type="chain" id="PRO_5045307177" evidence="1">
    <location>
        <begin position="22"/>
        <end position="678"/>
    </location>
</feature>
<evidence type="ECO:0000313" key="3">
    <source>
        <dbReference type="Proteomes" id="UP001064632"/>
    </source>
</evidence>
<keyword evidence="1" id="KW-0732">Signal</keyword>
<organism evidence="2 3">
    <name type="scientific">Tahibacter amnicola</name>
    <dbReference type="NCBI Taxonomy" id="2976241"/>
    <lineage>
        <taxon>Bacteria</taxon>
        <taxon>Pseudomonadati</taxon>
        <taxon>Pseudomonadota</taxon>
        <taxon>Gammaproteobacteria</taxon>
        <taxon>Lysobacterales</taxon>
        <taxon>Rhodanobacteraceae</taxon>
        <taxon>Tahibacter</taxon>
    </lineage>
</organism>
<gene>
    <name evidence="2" type="ORF">N4264_15565</name>
</gene>
<reference evidence="2" key="1">
    <citation type="submission" date="2022-09" db="EMBL/GenBank/DDBJ databases">
        <title>Tahibacter sp. nov., isolated from a fresh water.</title>
        <authorList>
            <person name="Baek J.H."/>
            <person name="Lee J.K."/>
            <person name="Kim J.M."/>
            <person name="Jeon C.O."/>
        </authorList>
    </citation>
    <scope>NUCLEOTIDE SEQUENCE</scope>
    <source>
        <strain evidence="2">W38</strain>
    </source>
</reference>
<name>A0ABY6B9F7_9GAMM</name>
<feature type="signal peptide" evidence="1">
    <location>
        <begin position="1"/>
        <end position="21"/>
    </location>
</feature>